<organism evidence="2 3">
    <name type="scientific">Prorocentrum cordatum</name>
    <dbReference type="NCBI Taxonomy" id="2364126"/>
    <lineage>
        <taxon>Eukaryota</taxon>
        <taxon>Sar</taxon>
        <taxon>Alveolata</taxon>
        <taxon>Dinophyceae</taxon>
        <taxon>Prorocentrales</taxon>
        <taxon>Prorocentraceae</taxon>
        <taxon>Prorocentrum</taxon>
    </lineage>
</organism>
<dbReference type="Gene3D" id="3.10.490.10">
    <property type="entry name" value="Gamma-glutamyl cyclotransferase-like"/>
    <property type="match status" value="1"/>
</dbReference>
<evidence type="ECO:0000256" key="1">
    <source>
        <dbReference type="SAM" id="SignalP"/>
    </source>
</evidence>
<dbReference type="CDD" id="cd06661">
    <property type="entry name" value="GGCT_like"/>
    <property type="match status" value="1"/>
</dbReference>
<keyword evidence="3" id="KW-1185">Reference proteome</keyword>
<reference evidence="2" key="1">
    <citation type="submission" date="2023-10" db="EMBL/GenBank/DDBJ databases">
        <authorList>
            <person name="Chen Y."/>
            <person name="Shah S."/>
            <person name="Dougan E. K."/>
            <person name="Thang M."/>
            <person name="Chan C."/>
        </authorList>
    </citation>
    <scope>NUCLEOTIDE SEQUENCE [LARGE SCALE GENOMIC DNA]</scope>
</reference>
<comment type="caution">
    <text evidence="2">The sequence shown here is derived from an EMBL/GenBank/DDBJ whole genome shotgun (WGS) entry which is preliminary data.</text>
</comment>
<dbReference type="EMBL" id="CAUYUJ010015922">
    <property type="protein sequence ID" value="CAK0859639.1"/>
    <property type="molecule type" value="Genomic_DNA"/>
</dbReference>
<evidence type="ECO:0000313" key="2">
    <source>
        <dbReference type="EMBL" id="CAK0859639.1"/>
    </source>
</evidence>
<feature type="signal peptide" evidence="1">
    <location>
        <begin position="1"/>
        <end position="22"/>
    </location>
</feature>
<evidence type="ECO:0008006" key="4">
    <source>
        <dbReference type="Google" id="ProtNLM"/>
    </source>
</evidence>
<accession>A0ABN9UJD0</accession>
<name>A0ABN9UJD0_9DINO</name>
<dbReference type="Proteomes" id="UP001189429">
    <property type="component" value="Unassembled WGS sequence"/>
</dbReference>
<sequence length="332" mass="32807">MLPRAAGAALLLAASLPALGGAARTRAVHRRAGGGAAQGHQASGAAAGAACAAGCVLPNATPAGAAGSAGEWPCGGAAGGPPEADVVRVFHYGANMACAKMALIKVTPVRAEAAYVPGQCLRFAAAEGVPTCSKEPAFGTLEPCEAGCAHGVVHDIPASQLQRIHDSEAGYKFEELHGVTTYSGQVLTGVQAYTMQSHAVHHSPSRRYAGLVFCSANASLSPGYADQLLCRLGELGHADVSCADEQFEPMKPADAPREKACGGGCNPGGSAAGFGGTPAGVPASPELPGSRCGSCRGGRGGAQGAAEATALCRWLPAALVALALATGAYGGL</sequence>
<protein>
    <recommendedName>
        <fullName evidence="4">Gamma-glutamylcyclotransferase</fullName>
    </recommendedName>
</protein>
<keyword evidence="1" id="KW-0732">Signal</keyword>
<feature type="chain" id="PRO_5045551594" description="Gamma-glutamylcyclotransferase" evidence="1">
    <location>
        <begin position="23"/>
        <end position="332"/>
    </location>
</feature>
<dbReference type="InterPro" id="IPR013024">
    <property type="entry name" value="GGCT-like"/>
</dbReference>
<evidence type="ECO:0000313" key="3">
    <source>
        <dbReference type="Proteomes" id="UP001189429"/>
    </source>
</evidence>
<proteinExistence type="predicted"/>
<gene>
    <name evidence="2" type="ORF">PCOR1329_LOCUS48952</name>
</gene>